<evidence type="ECO:0000256" key="7">
    <source>
        <dbReference type="ARBA" id="ARBA00023180"/>
    </source>
</evidence>
<accession>A0A167VTC9</accession>
<comment type="cofactor">
    <cofactor evidence="1">
        <name>Ca(2+)</name>
        <dbReference type="ChEBI" id="CHEBI:29108"/>
    </cofactor>
</comment>
<feature type="signal peptide" evidence="12">
    <location>
        <begin position="1"/>
        <end position="19"/>
    </location>
</feature>
<dbReference type="UniPathway" id="UPA00378"/>
<protein>
    <recommendedName>
        <fullName evidence="11">alpha-1,2-Mannosidase</fullName>
        <ecNumber evidence="11">3.2.1.-</ecNumber>
    </recommendedName>
</protein>
<feature type="chain" id="PRO_5007893595" description="alpha-1,2-Mannosidase" evidence="12">
    <location>
        <begin position="20"/>
        <end position="527"/>
    </location>
</feature>
<evidence type="ECO:0000256" key="2">
    <source>
        <dbReference type="ARBA" id="ARBA00004922"/>
    </source>
</evidence>
<dbReference type="InterPro" id="IPR001382">
    <property type="entry name" value="Glyco_hydro_47"/>
</dbReference>
<dbReference type="EMBL" id="AZHB01000011">
    <property type="protein sequence ID" value="OAA62961.1"/>
    <property type="molecule type" value="Genomic_DNA"/>
</dbReference>
<comment type="pathway">
    <text evidence="2">Protein modification; protein glycosylation.</text>
</comment>
<dbReference type="FunFam" id="1.50.10.10:FF:000047">
    <property type="entry name" value="Mannosyl-oligosaccharide alpha-1,2-mannosidase"/>
    <property type="match status" value="1"/>
</dbReference>
<keyword evidence="6" id="KW-1015">Disulfide bond</keyword>
<sequence>MKVKITSSVLLGLASRALALPSDPSLKVIPDSQLSERSSKVFPPVPDWRAEEVKRVFRESWLGYYRHAWGYDVLHPRRRDGEDDRNGWALTVIDALSTAIIMKDKNVTAKSVEIISTLDFGTTKKRADPISVFKATAHYLGGLVGSYGILHGNMPPVEGKDKNGKWMLDQAKTLADGLSVAFDAPTGIPDPTVYFNPAKVKSGADRSSAAEIGTLLLEWTYLSDLIGDDKYYKMAQKAENYLLRPYGAPEAWPGLIGTWVGVKDGEFKDSSGGWGSHMGSFYDYLIKMYLYDPKWFSEHKDRWVKAADSTIAYLASQPSSRSNLTFLKSYDGQSTTAESEHAAAFAGGTFILGGLALNETKYIDFGLQLTDSYYQTYKTPSGIGPEGFRWVDAQLGGSPPSDQAGFYNESGFWASSPGWGLRPEMVESLYYAYQVTRDRKYQDMAYEVFKTVRSVCWSGAGYATIKDVMAPDGGGFDDRMESSWLAKTLKFLYLIFVEEDSRHFLSKAPWMEYVFTAGGHPIRTRRH</sequence>
<dbReference type="SUPFAM" id="SSF48225">
    <property type="entry name" value="Seven-hairpin glycosidases"/>
    <property type="match status" value="1"/>
</dbReference>
<evidence type="ECO:0000256" key="12">
    <source>
        <dbReference type="SAM" id="SignalP"/>
    </source>
</evidence>
<dbReference type="InterPro" id="IPR012341">
    <property type="entry name" value="6hp_glycosidase-like_sf"/>
</dbReference>
<evidence type="ECO:0000313" key="14">
    <source>
        <dbReference type="Proteomes" id="UP000076744"/>
    </source>
</evidence>
<dbReference type="InterPro" id="IPR036026">
    <property type="entry name" value="Seven-hairpin_glycosidases"/>
</dbReference>
<keyword evidence="8 11" id="KW-0326">Glycosidase</keyword>
<dbReference type="EC" id="3.2.1.-" evidence="11"/>
<comment type="similarity">
    <text evidence="3 11">Belongs to the glycosyl hydrolase 47 family.</text>
</comment>
<name>A0A167VTC9_CORFA</name>
<keyword evidence="14" id="KW-1185">Reference proteome</keyword>
<evidence type="ECO:0000256" key="9">
    <source>
        <dbReference type="ARBA" id="ARBA00047669"/>
    </source>
</evidence>
<dbReference type="InterPro" id="IPR050749">
    <property type="entry name" value="Glycosyl_Hydrolase_47"/>
</dbReference>
<evidence type="ECO:0000256" key="5">
    <source>
        <dbReference type="ARBA" id="ARBA00022801"/>
    </source>
</evidence>
<dbReference type="GeneID" id="30021129"/>
<evidence type="ECO:0000256" key="4">
    <source>
        <dbReference type="ARBA" id="ARBA00022729"/>
    </source>
</evidence>
<dbReference type="STRING" id="1081104.A0A167VTC9"/>
<dbReference type="PANTHER" id="PTHR11742:SF101">
    <property type="entry name" value="MANNOSYL-OLIGOSACCHARIDE ALPHA-1,2-MANNOSIDASE 1B"/>
    <property type="match status" value="1"/>
</dbReference>
<reference evidence="13 14" key="1">
    <citation type="journal article" date="2016" name="Genome Biol. Evol.">
        <title>Divergent and convergent evolution of fungal pathogenicity.</title>
        <authorList>
            <person name="Shang Y."/>
            <person name="Xiao G."/>
            <person name="Zheng P."/>
            <person name="Cen K."/>
            <person name="Zhan S."/>
            <person name="Wang C."/>
        </authorList>
    </citation>
    <scope>NUCLEOTIDE SEQUENCE [LARGE SCALE GENOMIC DNA]</scope>
    <source>
        <strain evidence="13 14">ARSEF 2679</strain>
    </source>
</reference>
<comment type="caution">
    <text evidence="13">The sequence shown here is derived from an EMBL/GenBank/DDBJ whole genome shotgun (WGS) entry which is preliminary data.</text>
</comment>
<evidence type="ECO:0000313" key="13">
    <source>
        <dbReference type="EMBL" id="OAA62961.1"/>
    </source>
</evidence>
<dbReference type="GO" id="GO:0005509">
    <property type="term" value="F:calcium ion binding"/>
    <property type="evidence" value="ECO:0007669"/>
    <property type="project" value="InterPro"/>
</dbReference>
<evidence type="ECO:0000256" key="6">
    <source>
        <dbReference type="ARBA" id="ARBA00023157"/>
    </source>
</evidence>
<comment type="catalytic activity">
    <reaction evidence="10">
        <text>N(4)-(alpha-D-Man-(1-&gt;2)-alpha-D-Man-(1-&gt;2)-alpha-D-Man-(1-&gt;3)-[alpha-D-Man-(1-&gt;2)-alpha-D-Man-(1-&gt;3)-[alpha-D-Man-(1-&gt;2)-alpha-D-Man-(1-&gt;6)]-alpha-D-Man-(1-&gt;6)]-beta-D-Man-(1-&gt;4)-beta-D-GlcNAc-(1-&gt;4)-beta-D-GlcNAc)-L-asparaginyl-[protein] (N-glucan mannose isomer 9A1,2,3B1,2,3) + 4 H2O = N(4)-(alpha-D-Man-(1-&gt;3)-[alpha-D-Man-(1-&gt;3)-[alpha-D-Man-(1-&gt;6)]-alpha-D-Man-(1-&gt;6)]-beta-D-Man-(1-&gt;4)-beta-D-GlcNAc-(1-&gt;4)-beta-D-GlcNAc)-L-asparaginyl-[protein] (N-glucan mannose isomer 5A1,2) + 4 beta-D-mannose</text>
        <dbReference type="Rhea" id="RHEA:56008"/>
        <dbReference type="Rhea" id="RHEA-COMP:14356"/>
        <dbReference type="Rhea" id="RHEA-COMP:14367"/>
        <dbReference type="ChEBI" id="CHEBI:15377"/>
        <dbReference type="ChEBI" id="CHEBI:28563"/>
        <dbReference type="ChEBI" id="CHEBI:59087"/>
        <dbReference type="ChEBI" id="CHEBI:139493"/>
        <dbReference type="EC" id="3.2.1.113"/>
    </reaction>
</comment>
<organism evidence="13 14">
    <name type="scientific">Cordyceps fumosorosea (strain ARSEF 2679)</name>
    <name type="common">Isaria fumosorosea</name>
    <dbReference type="NCBI Taxonomy" id="1081104"/>
    <lineage>
        <taxon>Eukaryota</taxon>
        <taxon>Fungi</taxon>
        <taxon>Dikarya</taxon>
        <taxon>Ascomycota</taxon>
        <taxon>Pezizomycotina</taxon>
        <taxon>Sordariomycetes</taxon>
        <taxon>Hypocreomycetidae</taxon>
        <taxon>Hypocreales</taxon>
        <taxon>Cordycipitaceae</taxon>
        <taxon>Cordyceps</taxon>
    </lineage>
</organism>
<keyword evidence="4 12" id="KW-0732">Signal</keyword>
<proteinExistence type="inferred from homology"/>
<comment type="catalytic activity">
    <reaction evidence="9">
        <text>N(4)-(alpha-D-Man-(1-&gt;2)-alpha-D-Man-(1-&gt;2)-alpha-D-Man-(1-&gt;3)-[alpha-D-Man-(1-&gt;3)-[alpha-D-Man-(1-&gt;2)-alpha-D-Man-(1-&gt;6)]-alpha-D-Man-(1-&gt;6)]-beta-D-Man-(1-&gt;4)-beta-D-GlcNAc-(1-&gt;4)-beta-D-GlcNAc)-L-asparaginyl-[protein] (N-glucan mannose isomer 8A1,2,3B1,3) + 3 H2O = N(4)-(alpha-D-Man-(1-&gt;3)-[alpha-D-Man-(1-&gt;3)-[alpha-D-Man-(1-&gt;6)]-alpha-D-Man-(1-&gt;6)]-beta-D-Man-(1-&gt;4)-beta-D-GlcNAc-(1-&gt;4)-beta-D-GlcNAc)-L-asparaginyl-[protein] (N-glucan mannose isomer 5A1,2) + 3 beta-D-mannose</text>
        <dbReference type="Rhea" id="RHEA:56028"/>
        <dbReference type="Rhea" id="RHEA-COMP:14358"/>
        <dbReference type="Rhea" id="RHEA-COMP:14367"/>
        <dbReference type="ChEBI" id="CHEBI:15377"/>
        <dbReference type="ChEBI" id="CHEBI:28563"/>
        <dbReference type="ChEBI" id="CHEBI:59087"/>
        <dbReference type="ChEBI" id="CHEBI:60628"/>
        <dbReference type="EC" id="3.2.1.113"/>
    </reaction>
</comment>
<evidence type="ECO:0000256" key="3">
    <source>
        <dbReference type="ARBA" id="ARBA00007658"/>
    </source>
</evidence>
<gene>
    <name evidence="13" type="ORF">ISF_04837</name>
</gene>
<dbReference type="GO" id="GO:0005975">
    <property type="term" value="P:carbohydrate metabolic process"/>
    <property type="evidence" value="ECO:0007669"/>
    <property type="project" value="InterPro"/>
</dbReference>
<dbReference type="GO" id="GO:0016020">
    <property type="term" value="C:membrane"/>
    <property type="evidence" value="ECO:0007669"/>
    <property type="project" value="InterPro"/>
</dbReference>
<evidence type="ECO:0000256" key="8">
    <source>
        <dbReference type="ARBA" id="ARBA00023295"/>
    </source>
</evidence>
<dbReference type="Gene3D" id="1.50.10.10">
    <property type="match status" value="1"/>
</dbReference>
<dbReference type="Proteomes" id="UP000076744">
    <property type="component" value="Unassembled WGS sequence"/>
</dbReference>
<dbReference type="GO" id="GO:0005783">
    <property type="term" value="C:endoplasmic reticulum"/>
    <property type="evidence" value="ECO:0007669"/>
    <property type="project" value="TreeGrafter"/>
</dbReference>
<evidence type="ECO:0000256" key="11">
    <source>
        <dbReference type="RuleBase" id="RU361193"/>
    </source>
</evidence>
<dbReference type="OrthoDB" id="8118055at2759"/>
<dbReference type="RefSeq" id="XP_018704168.1">
    <property type="nucleotide sequence ID" value="XM_018848442.1"/>
</dbReference>
<keyword evidence="5 11" id="KW-0378">Hydrolase</keyword>
<evidence type="ECO:0000256" key="10">
    <source>
        <dbReference type="ARBA" id="ARBA00048605"/>
    </source>
</evidence>
<dbReference type="PANTHER" id="PTHR11742">
    <property type="entry name" value="MANNOSYL-OLIGOSACCHARIDE ALPHA-1,2-MANNOSIDASE-RELATED"/>
    <property type="match status" value="1"/>
</dbReference>
<dbReference type="AlphaFoldDB" id="A0A167VTC9"/>
<dbReference type="GO" id="GO:0004571">
    <property type="term" value="F:mannosyl-oligosaccharide 1,2-alpha-mannosidase activity"/>
    <property type="evidence" value="ECO:0007669"/>
    <property type="project" value="UniProtKB-EC"/>
</dbReference>
<keyword evidence="7" id="KW-0325">Glycoprotein</keyword>
<dbReference type="Pfam" id="PF01532">
    <property type="entry name" value="Glyco_hydro_47"/>
    <property type="match status" value="1"/>
</dbReference>
<dbReference type="PRINTS" id="PR00747">
    <property type="entry name" value="GLYHDRLASE47"/>
</dbReference>
<evidence type="ECO:0000256" key="1">
    <source>
        <dbReference type="ARBA" id="ARBA00001913"/>
    </source>
</evidence>
<dbReference type="GO" id="GO:0036503">
    <property type="term" value="P:ERAD pathway"/>
    <property type="evidence" value="ECO:0007669"/>
    <property type="project" value="UniProtKB-ARBA"/>
</dbReference>